<comment type="subcellular location">
    <subcellularLocation>
        <location evidence="1">Golgi apparatus membrane</location>
        <topology evidence="1">Peripheral membrane protein</topology>
        <orientation evidence="1">Cytoplasmic side</orientation>
    </subcellularLocation>
</comment>
<name>A0A4Y3VIZ9_9ACTN</name>
<evidence type="ECO:0000256" key="3">
    <source>
        <dbReference type="ARBA" id="ARBA00023121"/>
    </source>
</evidence>
<dbReference type="InterPro" id="IPR038261">
    <property type="entry name" value="GPP34-like_sf"/>
</dbReference>
<dbReference type="AlphaFoldDB" id="A0A4Y3VIZ9"/>
<dbReference type="GO" id="GO:0005737">
    <property type="term" value="C:cytoplasm"/>
    <property type="evidence" value="ECO:0007669"/>
    <property type="project" value="UniProtKB-ARBA"/>
</dbReference>
<gene>
    <name evidence="6" type="ORF">SSP24_45790</name>
</gene>
<dbReference type="Pfam" id="PF05719">
    <property type="entry name" value="GPP34"/>
    <property type="match status" value="1"/>
</dbReference>
<protein>
    <recommendedName>
        <fullName evidence="8">GPP34 family phosphoprotein</fullName>
    </recommendedName>
</protein>
<dbReference type="EMBL" id="BJND01000033">
    <property type="protein sequence ID" value="GEC06924.1"/>
    <property type="molecule type" value="Genomic_DNA"/>
</dbReference>
<dbReference type="Proteomes" id="UP000317881">
    <property type="component" value="Unassembled WGS sequence"/>
</dbReference>
<dbReference type="OrthoDB" id="3871310at2"/>
<keyword evidence="2" id="KW-0333">Golgi apparatus</keyword>
<keyword evidence="7" id="KW-1185">Reference proteome</keyword>
<keyword evidence="4" id="KW-0472">Membrane</keyword>
<dbReference type="InterPro" id="IPR008628">
    <property type="entry name" value="GPP34-like"/>
</dbReference>
<feature type="region of interest" description="Disordered" evidence="5">
    <location>
        <begin position="113"/>
        <end position="133"/>
    </location>
</feature>
<accession>A0A4Y3VIZ9</accession>
<proteinExistence type="predicted"/>
<evidence type="ECO:0000256" key="2">
    <source>
        <dbReference type="ARBA" id="ARBA00023034"/>
    </source>
</evidence>
<dbReference type="RefSeq" id="WP_141311547.1">
    <property type="nucleotide sequence ID" value="NZ_BJND01000033.1"/>
</dbReference>
<evidence type="ECO:0000256" key="1">
    <source>
        <dbReference type="ARBA" id="ARBA00004255"/>
    </source>
</evidence>
<sequence>MTTPQDLLIVALNVPSSRDVGQGDLSLALAGAELLDLLDAGVLTLDDDLLVPGAERTTGDRLLDEAGASLVRQPPYETIEDWLWRRGRGLAQAYVGVLEEETPTGGTRRHWLRRRSDPAATADSPSRRRANDRWAAHEPVLVGLADALGIETPSTTGSDEATNQATVTILGAVNDALTELEAVRQRRRIENEAFDNVWRAP</sequence>
<reference evidence="6 7" key="1">
    <citation type="submission" date="2019-06" db="EMBL/GenBank/DDBJ databases">
        <title>Whole genome shotgun sequence of Streptomyces spinoverrucosus NBRC 14228.</title>
        <authorList>
            <person name="Hosoyama A."/>
            <person name="Uohara A."/>
            <person name="Ohji S."/>
            <person name="Ichikawa N."/>
        </authorList>
    </citation>
    <scope>NUCLEOTIDE SEQUENCE [LARGE SCALE GENOMIC DNA]</scope>
    <source>
        <strain evidence="6 7">NBRC 14228</strain>
    </source>
</reference>
<dbReference type="Gene3D" id="1.10.3630.10">
    <property type="entry name" value="yeast vps74-n-term truncation variant domain like"/>
    <property type="match status" value="1"/>
</dbReference>
<evidence type="ECO:0008006" key="8">
    <source>
        <dbReference type="Google" id="ProtNLM"/>
    </source>
</evidence>
<evidence type="ECO:0000313" key="6">
    <source>
        <dbReference type="EMBL" id="GEC06924.1"/>
    </source>
</evidence>
<keyword evidence="3" id="KW-0446">Lipid-binding</keyword>
<evidence type="ECO:0000313" key="7">
    <source>
        <dbReference type="Proteomes" id="UP000317881"/>
    </source>
</evidence>
<comment type="caution">
    <text evidence="6">The sequence shown here is derived from an EMBL/GenBank/DDBJ whole genome shotgun (WGS) entry which is preliminary data.</text>
</comment>
<evidence type="ECO:0000256" key="4">
    <source>
        <dbReference type="ARBA" id="ARBA00023136"/>
    </source>
</evidence>
<organism evidence="6 7">
    <name type="scientific">Streptomyces spinoverrucosus</name>
    <dbReference type="NCBI Taxonomy" id="284043"/>
    <lineage>
        <taxon>Bacteria</taxon>
        <taxon>Bacillati</taxon>
        <taxon>Actinomycetota</taxon>
        <taxon>Actinomycetes</taxon>
        <taxon>Kitasatosporales</taxon>
        <taxon>Streptomycetaceae</taxon>
        <taxon>Streptomyces</taxon>
    </lineage>
</organism>
<evidence type="ECO:0000256" key="5">
    <source>
        <dbReference type="SAM" id="MobiDB-lite"/>
    </source>
</evidence>
<dbReference type="GO" id="GO:0012505">
    <property type="term" value="C:endomembrane system"/>
    <property type="evidence" value="ECO:0007669"/>
    <property type="project" value="UniProtKB-ARBA"/>
</dbReference>
<dbReference type="GO" id="GO:0070273">
    <property type="term" value="F:phosphatidylinositol-4-phosphate binding"/>
    <property type="evidence" value="ECO:0007669"/>
    <property type="project" value="InterPro"/>
</dbReference>